<dbReference type="SUPFAM" id="SSF57667">
    <property type="entry name" value="beta-beta-alpha zinc fingers"/>
    <property type="match status" value="1"/>
</dbReference>
<feature type="domain" description="C2H2-type" evidence="3">
    <location>
        <begin position="562"/>
        <end position="591"/>
    </location>
</feature>
<name>A0ABR2I0N4_9PEZI</name>
<protein>
    <submittedName>
        <fullName evidence="4">C2H2 type zinc finger domain protein</fullName>
    </submittedName>
</protein>
<keyword evidence="5" id="KW-1185">Reference proteome</keyword>
<reference evidence="4 5" key="1">
    <citation type="journal article" date="2024" name="IMA Fungus">
        <title>Apiospora arundinis, a panoply of carbohydrate-active enzymes and secondary metabolites.</title>
        <authorList>
            <person name="Sorensen T."/>
            <person name="Petersen C."/>
            <person name="Muurmann A.T."/>
            <person name="Christiansen J.V."/>
            <person name="Brundto M.L."/>
            <person name="Overgaard C.K."/>
            <person name="Boysen A.T."/>
            <person name="Wollenberg R.D."/>
            <person name="Larsen T.O."/>
            <person name="Sorensen J.L."/>
            <person name="Nielsen K.L."/>
            <person name="Sondergaard T.E."/>
        </authorList>
    </citation>
    <scope>NUCLEOTIDE SEQUENCE [LARGE SCALE GENOMIC DNA]</scope>
    <source>
        <strain evidence="4 5">AAU 773</strain>
    </source>
</reference>
<dbReference type="SMART" id="SM00355">
    <property type="entry name" value="ZnF_C2H2"/>
    <property type="match status" value="7"/>
</dbReference>
<feature type="region of interest" description="Disordered" evidence="2">
    <location>
        <begin position="238"/>
        <end position="264"/>
    </location>
</feature>
<dbReference type="Pfam" id="PF26082">
    <property type="entry name" value="zf-C2H2_AcuF"/>
    <property type="match status" value="1"/>
</dbReference>
<dbReference type="PROSITE" id="PS50157">
    <property type="entry name" value="ZINC_FINGER_C2H2_2"/>
    <property type="match status" value="2"/>
</dbReference>
<evidence type="ECO:0000256" key="1">
    <source>
        <dbReference type="PROSITE-ProRule" id="PRU00042"/>
    </source>
</evidence>
<dbReference type="EMBL" id="JAPCWZ010000007">
    <property type="protein sequence ID" value="KAK8855861.1"/>
    <property type="molecule type" value="Genomic_DNA"/>
</dbReference>
<keyword evidence="1" id="KW-0862">Zinc</keyword>
<sequence>MSDNTALTELSQQLAVSFRNLLTECAIHGQTSQESDQERLLAEFGRFRIWTEQTGAALRGKDSLDDTLQKDAQLRSSIIETFQQIKELLRVAMEMSSCSTSGTSALDLSEELLTSDSDYSEHTGISNEEVARSRPKVTRLSLAMSHIHEQIGLLYHHSAMLRRPRIGGRYLHSRSNKDQSDIPYWELSHVRQKLEQWNLSATQDSRTGMNVTTSDKPLKLPSLKYWSQHPWMLEEQPKEGLMPDDDTLSSPEPSETPSGDTIPTALTFSSVAESAGLESNPEARPGRTVFECPYCHTALESSQMLKRNTWKRHVFRDLRPYTCTFSGCTNPERLYATRRDWVYHEMQMHRRVWSCRLCTYTSTIKQDLVDHLLEFHRGDCQRNQITLLLEAGNGSMEESTSQECCFCHQLMSLRRLMDHMAAHLEDLALFVLHVSNNDVLDDEEYAALASLDSESEDISQNSESILPFPDIATQESTALLPKIESFTKTDQSMIESSKNTSLTPETLFTCDKCNTTFDTLHNFLNHKGCRRQPYECPFPKCNKIFIRARDLKKHSNLHIRPHECPYPECNKRCAERRDLDRHKSLHHGEPGRGFHCPEPDCRYFEGGQSFTRKDNLKRHMGQMHHNA</sequence>
<dbReference type="PANTHER" id="PTHR35391">
    <property type="entry name" value="C2H2-TYPE DOMAIN-CONTAINING PROTEIN-RELATED"/>
    <property type="match status" value="1"/>
</dbReference>
<comment type="caution">
    <text evidence="4">The sequence shown here is derived from an EMBL/GenBank/DDBJ whole genome shotgun (WGS) entry which is preliminary data.</text>
</comment>
<evidence type="ECO:0000256" key="2">
    <source>
        <dbReference type="SAM" id="MobiDB-lite"/>
    </source>
</evidence>
<feature type="compositionally biased region" description="Low complexity" evidence="2">
    <location>
        <begin position="249"/>
        <end position="258"/>
    </location>
</feature>
<evidence type="ECO:0000313" key="4">
    <source>
        <dbReference type="EMBL" id="KAK8855861.1"/>
    </source>
</evidence>
<dbReference type="InterPro" id="IPR036236">
    <property type="entry name" value="Znf_C2H2_sf"/>
</dbReference>
<dbReference type="PANTHER" id="PTHR35391:SF7">
    <property type="entry name" value="C2H2-TYPE DOMAIN-CONTAINING PROTEIN"/>
    <property type="match status" value="1"/>
</dbReference>
<evidence type="ECO:0000259" key="3">
    <source>
        <dbReference type="PROSITE" id="PS50157"/>
    </source>
</evidence>
<feature type="domain" description="C2H2-type" evidence="3">
    <location>
        <begin position="534"/>
        <end position="563"/>
    </location>
</feature>
<dbReference type="Proteomes" id="UP001390339">
    <property type="component" value="Unassembled WGS sequence"/>
</dbReference>
<accession>A0ABR2I0N4</accession>
<dbReference type="InterPro" id="IPR013087">
    <property type="entry name" value="Znf_C2H2_type"/>
</dbReference>
<dbReference type="Gene3D" id="3.30.160.60">
    <property type="entry name" value="Classic Zinc Finger"/>
    <property type="match status" value="3"/>
</dbReference>
<dbReference type="PROSITE" id="PS00028">
    <property type="entry name" value="ZINC_FINGER_C2H2_1"/>
    <property type="match status" value="2"/>
</dbReference>
<organism evidence="4 5">
    <name type="scientific">Apiospora arundinis</name>
    <dbReference type="NCBI Taxonomy" id="335852"/>
    <lineage>
        <taxon>Eukaryota</taxon>
        <taxon>Fungi</taxon>
        <taxon>Dikarya</taxon>
        <taxon>Ascomycota</taxon>
        <taxon>Pezizomycotina</taxon>
        <taxon>Sordariomycetes</taxon>
        <taxon>Xylariomycetidae</taxon>
        <taxon>Amphisphaeriales</taxon>
        <taxon>Apiosporaceae</taxon>
        <taxon>Apiospora</taxon>
    </lineage>
</organism>
<dbReference type="Pfam" id="PF00096">
    <property type="entry name" value="zf-C2H2"/>
    <property type="match status" value="1"/>
</dbReference>
<gene>
    <name evidence="4" type="ORF">PGQ11_011773</name>
</gene>
<dbReference type="InterPro" id="IPR058925">
    <property type="entry name" value="zf-C2H2_AcuF"/>
</dbReference>
<keyword evidence="1" id="KW-0479">Metal-binding</keyword>
<evidence type="ECO:0000313" key="5">
    <source>
        <dbReference type="Proteomes" id="UP001390339"/>
    </source>
</evidence>
<proteinExistence type="predicted"/>
<keyword evidence="1" id="KW-0863">Zinc-finger</keyword>